<name>A0AAE3KTY0_9BACT</name>
<evidence type="ECO:0000259" key="1">
    <source>
        <dbReference type="Pfam" id="PF00144"/>
    </source>
</evidence>
<dbReference type="InterPro" id="IPR012338">
    <property type="entry name" value="Beta-lactam/transpept-like"/>
</dbReference>
<feature type="domain" description="Beta-lactamase-related" evidence="1">
    <location>
        <begin position="46"/>
        <end position="353"/>
    </location>
</feature>
<dbReference type="PANTHER" id="PTHR46825">
    <property type="entry name" value="D-ALANYL-D-ALANINE-CARBOXYPEPTIDASE/ENDOPEPTIDASE AMPH"/>
    <property type="match status" value="1"/>
</dbReference>
<reference evidence="2 3" key="1">
    <citation type="submission" date="2018-11" db="EMBL/GenBank/DDBJ databases">
        <title>Novel bacteria species description.</title>
        <authorList>
            <person name="Han J.-H."/>
        </authorList>
    </citation>
    <scope>NUCLEOTIDE SEQUENCE [LARGE SCALE GENOMIC DNA]</scope>
    <source>
        <strain evidence="2 3">KCTC23259</strain>
    </source>
</reference>
<dbReference type="InterPro" id="IPR050491">
    <property type="entry name" value="AmpC-like"/>
</dbReference>
<gene>
    <name evidence="2" type="ORF">EGI31_15040</name>
</gene>
<dbReference type="Proteomes" id="UP001204144">
    <property type="component" value="Unassembled WGS sequence"/>
</dbReference>
<evidence type="ECO:0000313" key="3">
    <source>
        <dbReference type="Proteomes" id="UP001204144"/>
    </source>
</evidence>
<evidence type="ECO:0000313" key="2">
    <source>
        <dbReference type="EMBL" id="MCP9764259.1"/>
    </source>
</evidence>
<accession>A0AAE3KTY0</accession>
<dbReference type="EMBL" id="RJUF01000127">
    <property type="protein sequence ID" value="MCP9764259.1"/>
    <property type="molecule type" value="Genomic_DNA"/>
</dbReference>
<dbReference type="PANTHER" id="PTHR46825:SF9">
    <property type="entry name" value="BETA-LACTAMASE-RELATED DOMAIN-CONTAINING PROTEIN"/>
    <property type="match status" value="1"/>
</dbReference>
<keyword evidence="2" id="KW-0378">Hydrolase</keyword>
<comment type="caution">
    <text evidence="2">The sequence shown here is derived from an EMBL/GenBank/DDBJ whole genome shotgun (WGS) entry which is preliminary data.</text>
</comment>
<proteinExistence type="predicted"/>
<keyword evidence="3" id="KW-1185">Reference proteome</keyword>
<protein>
    <submittedName>
        <fullName evidence="2">Class A beta-lactamase-related serine hydrolase</fullName>
    </submittedName>
</protein>
<dbReference type="Pfam" id="PF00144">
    <property type="entry name" value="Beta-lactamase"/>
    <property type="match status" value="1"/>
</dbReference>
<dbReference type="SUPFAM" id="SSF56601">
    <property type="entry name" value="beta-lactamase/transpeptidase-like"/>
    <property type="match status" value="1"/>
</dbReference>
<dbReference type="AlphaFoldDB" id="A0AAE3KTY0"/>
<organism evidence="2 3">
    <name type="scientific">Lacihabitans soyangensis</name>
    <dbReference type="NCBI Taxonomy" id="869394"/>
    <lineage>
        <taxon>Bacteria</taxon>
        <taxon>Pseudomonadati</taxon>
        <taxon>Bacteroidota</taxon>
        <taxon>Cytophagia</taxon>
        <taxon>Cytophagales</taxon>
        <taxon>Leadbetterellaceae</taxon>
        <taxon>Lacihabitans</taxon>
    </lineage>
</organism>
<dbReference type="RefSeq" id="WP_255037971.1">
    <property type="nucleotide sequence ID" value="NZ_RJUF01000127.1"/>
</dbReference>
<dbReference type="GO" id="GO:0016787">
    <property type="term" value="F:hydrolase activity"/>
    <property type="evidence" value="ECO:0007669"/>
    <property type="project" value="UniProtKB-KW"/>
</dbReference>
<dbReference type="Gene3D" id="3.40.710.10">
    <property type="entry name" value="DD-peptidase/beta-lactamase superfamily"/>
    <property type="match status" value="1"/>
</dbReference>
<sequence>MKKRYFPILILLVFPLMLFGQSKELLLNSIQILKLDSIASQDVPSGAPGIATAILKDGKVIYERYFGYADLADSVKIGASSRFNIASNGKQFTALAIQILIDQKKLKLEDDIRTYFPNLFPKIKEKLTLLHLLTHTSGIRDCYDLWSLQGLTWWKNTFSNTEVLALMSKQEDLNFKPGEKYLYSNTNYILLAILIEKVSGKAFVDFTDQMFRDLNMPNTSFVADYKQIQGPVARSYFNFGTWTTYDWIWNVNGDGNLFSTLADQIQWEKVIAGTAESRIRRKIISQSQKFVTGSKIQNYGYGLEFGKYKGLDYAFHEGATGAWKATVTRFPSKGVSMLTLTNTGKAIPYSQTRQMADYLFELPKDEGFFITKPAQIGKYVSVDQILGTYLTDADFAFTFIKKNDKVFLKREGRNDVELDRESDNIFRQKFDPDFKQEFTTNDQGDLQVTAYYTNHAPYSLIKTKALGNNFDFKSLEGEYFNSETDVRFSIRYVEGNNYELQRGVNSKSQGLMVSENKMLVDSYSLEFSGNEMFLFGERIKKVKFRKE</sequence>
<dbReference type="InterPro" id="IPR001466">
    <property type="entry name" value="Beta-lactam-related"/>
</dbReference>